<dbReference type="Pfam" id="PF13975">
    <property type="entry name" value="gag-asp_proteas"/>
    <property type="match status" value="1"/>
</dbReference>
<proteinExistence type="predicted"/>
<gene>
    <name evidence="2" type="ORF">E2F43_08780</name>
</gene>
<evidence type="ECO:0000313" key="3">
    <source>
        <dbReference type="Proteomes" id="UP000295554"/>
    </source>
</evidence>
<dbReference type="EC" id="3.4.23.-" evidence="2"/>
<feature type="transmembrane region" description="Helical" evidence="1">
    <location>
        <begin position="12"/>
        <end position="34"/>
    </location>
</feature>
<accession>A0A4R5LTE7</accession>
<dbReference type="CDD" id="cd05483">
    <property type="entry name" value="retropepsin_like_bacteria"/>
    <property type="match status" value="1"/>
</dbReference>
<sequence>MTTPEPIREQKRMGLGMMIMAWVVLLGFGVMFFGDVLEKQFNPNQQLETRYLAEGVREVVLQRNRFGHYVTAGSINGKPVTFMLDTGATGVAIPEAVARRLQLSRGRPYRTQTANGVSTSYAAVLDSVAVGDIELRNVQAGIAPGLLMDEILLGMSFLKHIDFTQRGDTLILRQYP</sequence>
<dbReference type="GO" id="GO:0006508">
    <property type="term" value="P:proteolysis"/>
    <property type="evidence" value="ECO:0007669"/>
    <property type="project" value="UniProtKB-KW"/>
</dbReference>
<keyword evidence="1" id="KW-0472">Membrane</keyword>
<evidence type="ECO:0000256" key="1">
    <source>
        <dbReference type="SAM" id="Phobius"/>
    </source>
</evidence>
<dbReference type="Gene3D" id="2.40.70.10">
    <property type="entry name" value="Acid Proteases"/>
    <property type="match status" value="1"/>
</dbReference>
<name>A0A4R5LTE7_9GAMM</name>
<keyword evidence="3" id="KW-1185">Reference proteome</keyword>
<dbReference type="Proteomes" id="UP000295554">
    <property type="component" value="Unassembled WGS sequence"/>
</dbReference>
<dbReference type="InterPro" id="IPR034122">
    <property type="entry name" value="Retropepsin-like_bacterial"/>
</dbReference>
<comment type="caution">
    <text evidence="2">The sequence shown here is derived from an EMBL/GenBank/DDBJ whole genome shotgun (WGS) entry which is preliminary data.</text>
</comment>
<keyword evidence="1" id="KW-1133">Transmembrane helix</keyword>
<dbReference type="OrthoDB" id="185963at2"/>
<dbReference type="InterPro" id="IPR021109">
    <property type="entry name" value="Peptidase_aspartic_dom_sf"/>
</dbReference>
<dbReference type="AlphaFoldDB" id="A0A4R5LTE7"/>
<dbReference type="GO" id="GO:0008233">
    <property type="term" value="F:peptidase activity"/>
    <property type="evidence" value="ECO:0007669"/>
    <property type="project" value="UniProtKB-KW"/>
</dbReference>
<organism evidence="2 3">
    <name type="scientific">Seongchinamella unica</name>
    <dbReference type="NCBI Taxonomy" id="2547392"/>
    <lineage>
        <taxon>Bacteria</taxon>
        <taxon>Pseudomonadati</taxon>
        <taxon>Pseudomonadota</taxon>
        <taxon>Gammaproteobacteria</taxon>
        <taxon>Cellvibrionales</taxon>
        <taxon>Halieaceae</taxon>
        <taxon>Seongchinamella</taxon>
    </lineage>
</organism>
<dbReference type="NCBIfam" id="TIGR02281">
    <property type="entry name" value="clan_AA_DTGA"/>
    <property type="match status" value="1"/>
</dbReference>
<evidence type="ECO:0000313" key="2">
    <source>
        <dbReference type="EMBL" id="TDG14222.1"/>
    </source>
</evidence>
<reference evidence="2 3" key="1">
    <citation type="submission" date="2019-03" db="EMBL/GenBank/DDBJ databases">
        <title>Seongchinamella monodicae gen. nov., sp. nov., a novel member of the Gammaproteobacteria isolated from a tidal mudflat of beach.</title>
        <authorList>
            <person name="Yang H.G."/>
            <person name="Kang J.W."/>
            <person name="Lee S.D."/>
        </authorList>
    </citation>
    <scope>NUCLEOTIDE SEQUENCE [LARGE SCALE GENOMIC DNA]</scope>
    <source>
        <strain evidence="2 3">GH4-78</strain>
    </source>
</reference>
<keyword evidence="1" id="KW-0812">Transmembrane</keyword>
<dbReference type="InterPro" id="IPR011969">
    <property type="entry name" value="Clan_AA_Asp_peptidase_C"/>
</dbReference>
<dbReference type="SUPFAM" id="SSF50630">
    <property type="entry name" value="Acid proteases"/>
    <property type="match status" value="1"/>
</dbReference>
<dbReference type="EMBL" id="SMSE01000002">
    <property type="protein sequence ID" value="TDG14222.1"/>
    <property type="molecule type" value="Genomic_DNA"/>
</dbReference>
<keyword evidence="2" id="KW-0645">Protease</keyword>
<protein>
    <submittedName>
        <fullName evidence="2">TIGR02281 family clan AA aspartic protease</fullName>
        <ecNumber evidence="2">3.4.23.-</ecNumber>
    </submittedName>
</protein>
<keyword evidence="2" id="KW-0378">Hydrolase</keyword>